<dbReference type="Proteomes" id="UP001237194">
    <property type="component" value="Unassembled WGS sequence"/>
</dbReference>
<dbReference type="Pfam" id="PF05922">
    <property type="entry name" value="Inhibitor_I9"/>
    <property type="match status" value="1"/>
</dbReference>
<dbReference type="InterPro" id="IPR015919">
    <property type="entry name" value="Cadherin-like_sf"/>
</dbReference>
<evidence type="ECO:0000256" key="7">
    <source>
        <dbReference type="SAM" id="MobiDB-lite"/>
    </source>
</evidence>
<evidence type="ECO:0000313" key="11">
    <source>
        <dbReference type="Proteomes" id="UP001237194"/>
    </source>
</evidence>
<feature type="active site" description="Charge relay system" evidence="5">
    <location>
        <position position="210"/>
    </location>
</feature>
<evidence type="ECO:0000259" key="9">
    <source>
        <dbReference type="SMART" id="SM00736"/>
    </source>
</evidence>
<dbReference type="Gene3D" id="2.60.40.10">
    <property type="entry name" value="Immunoglobulins"/>
    <property type="match status" value="1"/>
</dbReference>
<feature type="domain" description="Dystroglycan-type cadherin-like" evidence="9">
    <location>
        <begin position="431"/>
        <end position="520"/>
    </location>
</feature>
<dbReference type="RefSeq" id="WP_283901154.1">
    <property type="nucleotide sequence ID" value="NZ_JARWAF010000021.1"/>
</dbReference>
<dbReference type="Gene3D" id="3.40.50.200">
    <property type="entry name" value="Peptidase S8/S53 domain"/>
    <property type="match status" value="1"/>
</dbReference>
<dbReference type="InterPro" id="IPR023827">
    <property type="entry name" value="Peptidase_S8_Asp-AS"/>
</dbReference>
<keyword evidence="2 5" id="KW-0645">Protease</keyword>
<dbReference type="SUPFAM" id="SSF54897">
    <property type="entry name" value="Protease propeptides/inhibitors"/>
    <property type="match status" value="1"/>
</dbReference>
<proteinExistence type="inferred from homology"/>
<comment type="caution">
    <text evidence="10">The sequence shown here is derived from an EMBL/GenBank/DDBJ whole genome shotgun (WGS) entry which is preliminary data.</text>
</comment>
<evidence type="ECO:0000256" key="4">
    <source>
        <dbReference type="ARBA" id="ARBA00022825"/>
    </source>
</evidence>
<dbReference type="Gene3D" id="2.60.120.260">
    <property type="entry name" value="Galactose-binding domain-like"/>
    <property type="match status" value="1"/>
</dbReference>
<sequence length="667" mass="69254">MPQRSSPSRRTASVLALALAVGVVAPTAASAVPPPPRPLAPLLTSPAADEVPDRYIVALKKPGQGGPAATAEALTEPLALAREQGGQVRRQYTAALRGFSADLPPTAVEAMRKDPRVAYVQTVRVHQQTSGGTKARARPAQDNAPWHLDRIDQRSLPLDSTYTPPDDGSGTNVYVLDSGVRATHKEFEGRATGVHTSINDGNGTKDCANHGTFVSSHIAGKTYGVAKKASIKAVRILNCNNSATTEEIVDGMDWTTRNAVKPAVVNMSIQSDNGTADQAMDDAAKSMIDSGLLLVLITGNFGKGDCRNSPKDPRAITMGASTRTDSRNTGSNPSSYGSCTTAFAPGADVTGAGKDSDTHVLTGWNGTSFAAPLAAGTLALALESNPRLTMAQAKDLIVTNSTKNVLTNIGSGSPNRLLHVGDGVTPPGDNPVVTDPGPQNTKTGTTVSLQIKASDPQNDQLTYAASGLPAGLSINAATGLITGTPTTAGNSTVTVTAKDPSGHTGSTAFTWTVGATGGCPSSQLVGNPGFEDGRAPWTGDLHTIDRFPKKAAHTGTRVAWLAGYGSARTERIAQDITVPAGCKATLTLYLRIDTAERDNRAYDRMTVSLGGTTLATYSNADAGPDYVAKTLDVSSFAGRTGALQFSATEDRAYQTSFVIDDVTLSTR</sequence>
<feature type="compositionally biased region" description="Polar residues" evidence="7">
    <location>
        <begin position="319"/>
        <end position="337"/>
    </location>
</feature>
<dbReference type="PANTHER" id="PTHR43806:SF11">
    <property type="entry name" value="CEREVISIN-RELATED"/>
    <property type="match status" value="1"/>
</dbReference>
<dbReference type="PROSITE" id="PS00137">
    <property type="entry name" value="SUBTILASE_HIS"/>
    <property type="match status" value="1"/>
</dbReference>
<protein>
    <submittedName>
        <fullName evidence="10">S8 family serine peptidase</fullName>
    </submittedName>
</protein>
<dbReference type="InterPro" id="IPR013783">
    <property type="entry name" value="Ig-like_fold"/>
</dbReference>
<evidence type="ECO:0000256" key="6">
    <source>
        <dbReference type="RuleBase" id="RU003355"/>
    </source>
</evidence>
<feature type="signal peptide" evidence="8">
    <location>
        <begin position="1"/>
        <end position="31"/>
    </location>
</feature>
<evidence type="ECO:0000256" key="2">
    <source>
        <dbReference type="ARBA" id="ARBA00022670"/>
    </source>
</evidence>
<dbReference type="InterPro" id="IPR050131">
    <property type="entry name" value="Peptidase_S8_subtilisin-like"/>
</dbReference>
<keyword evidence="4 5" id="KW-0720">Serine protease</keyword>
<evidence type="ECO:0000313" key="10">
    <source>
        <dbReference type="EMBL" id="MDJ1645272.1"/>
    </source>
</evidence>
<dbReference type="PROSITE" id="PS00136">
    <property type="entry name" value="SUBTILASE_ASP"/>
    <property type="match status" value="1"/>
</dbReference>
<comment type="similarity">
    <text evidence="1 5 6">Belongs to the peptidase S8 family.</text>
</comment>
<evidence type="ECO:0000256" key="1">
    <source>
        <dbReference type="ARBA" id="ARBA00011073"/>
    </source>
</evidence>
<feature type="active site" description="Charge relay system" evidence="5">
    <location>
        <position position="177"/>
    </location>
</feature>
<evidence type="ECO:0000256" key="5">
    <source>
        <dbReference type="PROSITE-ProRule" id="PRU01240"/>
    </source>
</evidence>
<dbReference type="PANTHER" id="PTHR43806">
    <property type="entry name" value="PEPTIDASE S8"/>
    <property type="match status" value="1"/>
</dbReference>
<dbReference type="InterPro" id="IPR010259">
    <property type="entry name" value="S8pro/Inhibitor_I9"/>
</dbReference>
<dbReference type="SUPFAM" id="SSF52743">
    <property type="entry name" value="Subtilisin-like"/>
    <property type="match status" value="1"/>
</dbReference>
<dbReference type="PROSITE" id="PS51892">
    <property type="entry name" value="SUBTILASE"/>
    <property type="match status" value="1"/>
</dbReference>
<name>A0ABT7DK50_9ACTN</name>
<dbReference type="EMBL" id="JARWAF010000021">
    <property type="protein sequence ID" value="MDJ1645272.1"/>
    <property type="molecule type" value="Genomic_DNA"/>
</dbReference>
<evidence type="ECO:0000256" key="3">
    <source>
        <dbReference type="ARBA" id="ARBA00022801"/>
    </source>
</evidence>
<keyword evidence="3 5" id="KW-0378">Hydrolase</keyword>
<dbReference type="InterPro" id="IPR023828">
    <property type="entry name" value="Peptidase_S8_Ser-AS"/>
</dbReference>
<keyword evidence="11" id="KW-1185">Reference proteome</keyword>
<dbReference type="PROSITE" id="PS00138">
    <property type="entry name" value="SUBTILASE_SER"/>
    <property type="match status" value="1"/>
</dbReference>
<dbReference type="InterPro" id="IPR034193">
    <property type="entry name" value="PCSK9_ProteinaseK-like"/>
</dbReference>
<organism evidence="10 11">
    <name type="scientific">Streptomyces pakalii</name>
    <dbReference type="NCBI Taxonomy" id="3036494"/>
    <lineage>
        <taxon>Bacteria</taxon>
        <taxon>Bacillati</taxon>
        <taxon>Actinomycetota</taxon>
        <taxon>Actinomycetes</taxon>
        <taxon>Kitasatosporales</taxon>
        <taxon>Streptomycetaceae</taxon>
        <taxon>Streptomyces</taxon>
    </lineage>
</organism>
<dbReference type="InterPro" id="IPR006644">
    <property type="entry name" value="Cadg"/>
</dbReference>
<feature type="region of interest" description="Disordered" evidence="7">
    <location>
        <begin position="307"/>
        <end position="337"/>
    </location>
</feature>
<dbReference type="Gene3D" id="3.30.70.80">
    <property type="entry name" value="Peptidase S8 propeptide/proteinase inhibitor I9"/>
    <property type="match status" value="1"/>
</dbReference>
<dbReference type="InterPro" id="IPR022398">
    <property type="entry name" value="Peptidase_S8_His-AS"/>
</dbReference>
<dbReference type="SMART" id="SM00736">
    <property type="entry name" value="CADG"/>
    <property type="match status" value="1"/>
</dbReference>
<feature type="region of interest" description="Disordered" evidence="7">
    <location>
        <begin position="125"/>
        <end position="148"/>
    </location>
</feature>
<dbReference type="PRINTS" id="PR00723">
    <property type="entry name" value="SUBTILISIN"/>
</dbReference>
<feature type="chain" id="PRO_5046430536" evidence="8">
    <location>
        <begin position="32"/>
        <end position="667"/>
    </location>
</feature>
<dbReference type="CDD" id="cd04077">
    <property type="entry name" value="Peptidases_S8_PCSK9_ProteinaseK_like"/>
    <property type="match status" value="1"/>
</dbReference>
<reference evidence="10 11" key="1">
    <citation type="submission" date="2023-04" db="EMBL/GenBank/DDBJ databases">
        <title>A novel species of the genus Streptomyces: Streptomyces pakalii sp. nov. isolated from a Mexican soil jungle.</title>
        <authorList>
            <person name="Chavez-Hernandez M.A."/>
            <person name="Ortiz-Alvarez J."/>
            <person name="Villa-Tanaca L."/>
            <person name="Hernandez-Rodriguez C."/>
        </authorList>
    </citation>
    <scope>NUCLEOTIDE SEQUENCE [LARGE SCALE GENOMIC DNA]</scope>
    <source>
        <strain evidence="10 11">ENCB-J15</strain>
    </source>
</reference>
<accession>A0ABT7DK50</accession>
<evidence type="ECO:0000256" key="8">
    <source>
        <dbReference type="SAM" id="SignalP"/>
    </source>
</evidence>
<keyword evidence="8" id="KW-0732">Signal</keyword>
<dbReference type="InterPro" id="IPR036852">
    <property type="entry name" value="Peptidase_S8/S53_dom_sf"/>
</dbReference>
<dbReference type="Pfam" id="PF05345">
    <property type="entry name" value="He_PIG"/>
    <property type="match status" value="1"/>
</dbReference>
<dbReference type="SUPFAM" id="SSF49313">
    <property type="entry name" value="Cadherin-like"/>
    <property type="match status" value="1"/>
</dbReference>
<dbReference type="InterPro" id="IPR000209">
    <property type="entry name" value="Peptidase_S8/S53_dom"/>
</dbReference>
<feature type="active site" description="Charge relay system" evidence="5">
    <location>
        <position position="368"/>
    </location>
</feature>
<dbReference type="InterPro" id="IPR037045">
    <property type="entry name" value="S8pro/Inhibitor_I9_sf"/>
</dbReference>
<gene>
    <name evidence="10" type="ORF">P5W92_33415</name>
</gene>
<dbReference type="InterPro" id="IPR015500">
    <property type="entry name" value="Peptidase_S8_subtilisin-rel"/>
</dbReference>
<dbReference type="Pfam" id="PF00082">
    <property type="entry name" value="Peptidase_S8"/>
    <property type="match status" value="1"/>
</dbReference>